<dbReference type="InterPro" id="IPR015854">
    <property type="entry name" value="ABC_transpr_LolD-like"/>
</dbReference>
<dbReference type="Gene3D" id="3.40.50.300">
    <property type="entry name" value="P-loop containing nucleotide triphosphate hydrolases"/>
    <property type="match status" value="1"/>
</dbReference>
<dbReference type="InterPro" id="IPR017871">
    <property type="entry name" value="ABC_transporter-like_CS"/>
</dbReference>
<dbReference type="PANTHER" id="PTHR24220">
    <property type="entry name" value="IMPORT ATP-BINDING PROTEIN"/>
    <property type="match status" value="1"/>
</dbReference>
<evidence type="ECO:0000256" key="2">
    <source>
        <dbReference type="ARBA" id="ARBA00022741"/>
    </source>
</evidence>
<keyword evidence="1" id="KW-0813">Transport</keyword>
<dbReference type="FunFam" id="3.40.50.300:FF:000032">
    <property type="entry name" value="Export ABC transporter ATP-binding protein"/>
    <property type="match status" value="1"/>
</dbReference>
<dbReference type="GO" id="GO:0016887">
    <property type="term" value="F:ATP hydrolysis activity"/>
    <property type="evidence" value="ECO:0007669"/>
    <property type="project" value="InterPro"/>
</dbReference>
<evidence type="ECO:0000256" key="1">
    <source>
        <dbReference type="ARBA" id="ARBA00022448"/>
    </source>
</evidence>
<accession>A0A7W8C384</accession>
<dbReference type="Pfam" id="PF00005">
    <property type="entry name" value="ABC_tran"/>
    <property type="match status" value="1"/>
</dbReference>
<reference evidence="6 7" key="1">
    <citation type="submission" date="2020-08" db="EMBL/GenBank/DDBJ databases">
        <title>Genomic Encyclopedia of Type Strains, Phase IV (KMG-IV): sequencing the most valuable type-strain genomes for metagenomic binning, comparative biology and taxonomic classification.</title>
        <authorList>
            <person name="Goeker M."/>
        </authorList>
    </citation>
    <scope>NUCLEOTIDE SEQUENCE [LARGE SCALE GENOMIC DNA]</scope>
    <source>
        <strain evidence="6 7">DSM 11275</strain>
    </source>
</reference>
<keyword evidence="7" id="KW-1185">Reference proteome</keyword>
<evidence type="ECO:0000313" key="6">
    <source>
        <dbReference type="EMBL" id="MBB5143429.1"/>
    </source>
</evidence>
<keyword evidence="2" id="KW-0547">Nucleotide-binding</keyword>
<dbReference type="SUPFAM" id="SSF52540">
    <property type="entry name" value="P-loop containing nucleoside triphosphate hydrolases"/>
    <property type="match status" value="1"/>
</dbReference>
<gene>
    <name evidence="6" type="ORF">HNQ38_001526</name>
</gene>
<dbReference type="PROSITE" id="PS00211">
    <property type="entry name" value="ABC_TRANSPORTER_1"/>
    <property type="match status" value="1"/>
</dbReference>
<keyword evidence="3 6" id="KW-0067">ATP-binding</keyword>
<comment type="caution">
    <text evidence="6">The sequence shown here is derived from an EMBL/GenBank/DDBJ whole genome shotgun (WGS) entry which is preliminary data.</text>
</comment>
<comment type="similarity">
    <text evidence="4">Belongs to the ABC transporter superfamily. Macrolide exporter (TC 3.A.1.122) family.</text>
</comment>
<evidence type="ECO:0000259" key="5">
    <source>
        <dbReference type="PROSITE" id="PS50893"/>
    </source>
</evidence>
<dbReference type="InterPro" id="IPR017911">
    <property type="entry name" value="MacB-like_ATP-bd"/>
</dbReference>
<dbReference type="Proteomes" id="UP000539075">
    <property type="component" value="Unassembled WGS sequence"/>
</dbReference>
<dbReference type="CDD" id="cd03255">
    <property type="entry name" value="ABC_MJ0796_LolCDE_FtsE"/>
    <property type="match status" value="1"/>
</dbReference>
<evidence type="ECO:0000256" key="3">
    <source>
        <dbReference type="ARBA" id="ARBA00022840"/>
    </source>
</evidence>
<feature type="domain" description="ABC transporter" evidence="5">
    <location>
        <begin position="2"/>
        <end position="226"/>
    </location>
</feature>
<dbReference type="SMART" id="SM00382">
    <property type="entry name" value="AAA"/>
    <property type="match status" value="1"/>
</dbReference>
<organism evidence="6 7">
    <name type="scientific">Desulfovibrio intestinalis</name>
    <dbReference type="NCBI Taxonomy" id="58621"/>
    <lineage>
        <taxon>Bacteria</taxon>
        <taxon>Pseudomonadati</taxon>
        <taxon>Thermodesulfobacteriota</taxon>
        <taxon>Desulfovibrionia</taxon>
        <taxon>Desulfovibrionales</taxon>
        <taxon>Desulfovibrionaceae</taxon>
        <taxon>Desulfovibrio</taxon>
    </lineage>
</organism>
<dbReference type="PROSITE" id="PS50893">
    <property type="entry name" value="ABC_TRANSPORTER_2"/>
    <property type="match status" value="1"/>
</dbReference>
<sequence length="226" mass="24310">MLEAVDIVKSYSVGGQSTPVLRGVNLHIKEGEFVAVTGRSGSGKSTMLNVLSTLTEPDSGQVLFQGADIRAMREKERDHLRNSAFAMIFQAHHLMPYLSVLENVLLPGANRFRGINAQQRQRAAHCLERVGLGHKKDSLPSALSGGEQQRVAIARGLASDPRMLFADEPTGSLDMATGDSIMQLLRELNGEGLTIVMVTHNPDYAALAGRCVQMQEGSVLSNGSNG</sequence>
<dbReference type="InterPro" id="IPR027417">
    <property type="entry name" value="P-loop_NTPase"/>
</dbReference>
<dbReference type="InterPro" id="IPR003593">
    <property type="entry name" value="AAA+_ATPase"/>
</dbReference>
<dbReference type="InterPro" id="IPR003439">
    <property type="entry name" value="ABC_transporter-like_ATP-bd"/>
</dbReference>
<name>A0A7W8C384_9BACT</name>
<evidence type="ECO:0000313" key="7">
    <source>
        <dbReference type="Proteomes" id="UP000539075"/>
    </source>
</evidence>
<dbReference type="GO" id="GO:0005524">
    <property type="term" value="F:ATP binding"/>
    <property type="evidence" value="ECO:0007669"/>
    <property type="project" value="UniProtKB-KW"/>
</dbReference>
<dbReference type="GO" id="GO:0022857">
    <property type="term" value="F:transmembrane transporter activity"/>
    <property type="evidence" value="ECO:0007669"/>
    <property type="project" value="TreeGrafter"/>
</dbReference>
<dbReference type="PANTHER" id="PTHR24220:SF689">
    <property type="entry name" value="LIPOPROTEIN-RELEASING SYSTEM ATP-BINDING PROTEIN LOLD"/>
    <property type="match status" value="1"/>
</dbReference>
<dbReference type="GO" id="GO:0005886">
    <property type="term" value="C:plasma membrane"/>
    <property type="evidence" value="ECO:0007669"/>
    <property type="project" value="TreeGrafter"/>
</dbReference>
<dbReference type="EMBL" id="JACHGO010000004">
    <property type="protein sequence ID" value="MBB5143429.1"/>
    <property type="molecule type" value="Genomic_DNA"/>
</dbReference>
<dbReference type="GO" id="GO:0098796">
    <property type="term" value="C:membrane protein complex"/>
    <property type="evidence" value="ECO:0007669"/>
    <property type="project" value="UniProtKB-ARBA"/>
</dbReference>
<evidence type="ECO:0000256" key="4">
    <source>
        <dbReference type="ARBA" id="ARBA00038388"/>
    </source>
</evidence>
<protein>
    <submittedName>
        <fullName evidence="6">Putative ABC transport system ATP-binding protein</fullName>
    </submittedName>
</protein>
<dbReference type="RefSeq" id="WP_183718949.1">
    <property type="nucleotide sequence ID" value="NZ_JACHGO010000004.1"/>
</dbReference>
<dbReference type="AlphaFoldDB" id="A0A7W8C384"/>
<proteinExistence type="inferred from homology"/>